<name>A0A9D1D7Z7_9FIRM</name>
<evidence type="ECO:0000313" key="17">
    <source>
        <dbReference type="Proteomes" id="UP000886757"/>
    </source>
</evidence>
<keyword evidence="4" id="KW-0808">Transferase</keyword>
<dbReference type="Gene3D" id="2.60.120.10">
    <property type="entry name" value="Jelly Rolls"/>
    <property type="match status" value="1"/>
</dbReference>
<dbReference type="Gene3D" id="3.30.565.10">
    <property type="entry name" value="Histidine kinase-like ATPase, C-terminal domain"/>
    <property type="match status" value="1"/>
</dbReference>
<dbReference type="Pfam" id="PF06580">
    <property type="entry name" value="His_kinase"/>
    <property type="match status" value="1"/>
</dbReference>
<keyword evidence="6" id="KW-0547">Nucleotide-binding</keyword>
<dbReference type="Proteomes" id="UP000886757">
    <property type="component" value="Unassembled WGS sequence"/>
</dbReference>
<proteinExistence type="predicted"/>
<evidence type="ECO:0000259" key="13">
    <source>
        <dbReference type="Pfam" id="PF06580"/>
    </source>
</evidence>
<feature type="domain" description="Cupin type-2" evidence="14">
    <location>
        <begin position="29"/>
        <end position="95"/>
    </location>
</feature>
<dbReference type="InterPro" id="IPR003594">
    <property type="entry name" value="HATPase_dom"/>
</dbReference>
<dbReference type="EMBL" id="DVGK01000002">
    <property type="protein sequence ID" value="HIR12301.1"/>
    <property type="molecule type" value="Genomic_DNA"/>
</dbReference>
<dbReference type="Pfam" id="PF02518">
    <property type="entry name" value="HATPase_c"/>
    <property type="match status" value="1"/>
</dbReference>
<dbReference type="InterPro" id="IPR010559">
    <property type="entry name" value="Sig_transdc_His_kin_internal"/>
</dbReference>
<dbReference type="SUPFAM" id="SSF51182">
    <property type="entry name" value="RmlC-like cupins"/>
    <property type="match status" value="1"/>
</dbReference>
<dbReference type="GO" id="GO:0000155">
    <property type="term" value="F:phosphorelay sensor kinase activity"/>
    <property type="evidence" value="ECO:0007669"/>
    <property type="project" value="InterPro"/>
</dbReference>
<evidence type="ECO:0000259" key="12">
    <source>
        <dbReference type="Pfam" id="PF02518"/>
    </source>
</evidence>
<reference evidence="16" key="2">
    <citation type="journal article" date="2021" name="PeerJ">
        <title>Extensive microbial diversity within the chicken gut microbiome revealed by metagenomics and culture.</title>
        <authorList>
            <person name="Gilroy R."/>
            <person name="Ravi A."/>
            <person name="Getino M."/>
            <person name="Pursley I."/>
            <person name="Horton D.L."/>
            <person name="Alikhan N.F."/>
            <person name="Baker D."/>
            <person name="Gharbi K."/>
            <person name="Hall N."/>
            <person name="Watson M."/>
            <person name="Adriaenssens E.M."/>
            <person name="Foster-Nyarko E."/>
            <person name="Jarju S."/>
            <person name="Secka A."/>
            <person name="Antonio M."/>
            <person name="Oren A."/>
            <person name="Chaudhuri R.R."/>
            <person name="La Ragione R."/>
            <person name="Hildebrand F."/>
            <person name="Pallen M.J."/>
        </authorList>
    </citation>
    <scope>NUCLEOTIDE SEQUENCE</scope>
    <source>
        <strain evidence="16">ChiSjej4B22-8148</strain>
    </source>
</reference>
<dbReference type="InterPro" id="IPR011051">
    <property type="entry name" value="RmlC_Cupin_sf"/>
</dbReference>
<evidence type="ECO:0000256" key="1">
    <source>
        <dbReference type="ARBA" id="ARBA00004651"/>
    </source>
</evidence>
<reference evidence="16" key="1">
    <citation type="submission" date="2020-10" db="EMBL/GenBank/DDBJ databases">
        <authorList>
            <person name="Gilroy R."/>
        </authorList>
    </citation>
    <scope>NUCLEOTIDE SEQUENCE</scope>
    <source>
        <strain evidence="16">ChiSjej4B22-8148</strain>
    </source>
</reference>
<feature type="domain" description="Histidine kinase/HSP90-like ATPase" evidence="12">
    <location>
        <begin position="392"/>
        <end position="489"/>
    </location>
</feature>
<evidence type="ECO:0000313" key="16">
    <source>
        <dbReference type="EMBL" id="HIR12301.1"/>
    </source>
</evidence>
<dbReference type="AlphaFoldDB" id="A0A9D1D7Z7"/>
<evidence type="ECO:0000256" key="6">
    <source>
        <dbReference type="ARBA" id="ARBA00022741"/>
    </source>
</evidence>
<evidence type="ECO:0000256" key="11">
    <source>
        <dbReference type="ARBA" id="ARBA00023136"/>
    </source>
</evidence>
<feature type="domain" description="PocR" evidence="15">
    <location>
        <begin position="131"/>
        <end position="227"/>
    </location>
</feature>
<evidence type="ECO:0000259" key="14">
    <source>
        <dbReference type="Pfam" id="PF07883"/>
    </source>
</evidence>
<keyword evidence="10" id="KW-0902">Two-component regulatory system</keyword>
<evidence type="ECO:0000256" key="10">
    <source>
        <dbReference type="ARBA" id="ARBA00023012"/>
    </source>
</evidence>
<keyword evidence="8" id="KW-0067">ATP-binding</keyword>
<evidence type="ECO:0000256" key="9">
    <source>
        <dbReference type="ARBA" id="ARBA00022989"/>
    </source>
</evidence>
<dbReference type="GO" id="GO:0005886">
    <property type="term" value="C:plasma membrane"/>
    <property type="evidence" value="ECO:0007669"/>
    <property type="project" value="UniProtKB-SubCell"/>
</dbReference>
<keyword evidence="5" id="KW-0812">Transmembrane</keyword>
<evidence type="ECO:0000259" key="15">
    <source>
        <dbReference type="Pfam" id="PF10114"/>
    </source>
</evidence>
<accession>A0A9D1D7Z7</accession>
<dbReference type="Pfam" id="PF10114">
    <property type="entry name" value="PocR"/>
    <property type="match status" value="1"/>
</dbReference>
<evidence type="ECO:0000256" key="3">
    <source>
        <dbReference type="ARBA" id="ARBA00022553"/>
    </source>
</evidence>
<keyword evidence="9" id="KW-1133">Transmembrane helix</keyword>
<protein>
    <submittedName>
        <fullName evidence="16">Histidine kinase</fullName>
    </submittedName>
</protein>
<dbReference type="InterPro" id="IPR018771">
    <property type="entry name" value="PocR_dom"/>
</dbReference>
<keyword evidence="2" id="KW-1003">Cell membrane</keyword>
<keyword evidence="3" id="KW-0597">Phosphoprotein</keyword>
<evidence type="ECO:0000256" key="8">
    <source>
        <dbReference type="ARBA" id="ARBA00022840"/>
    </source>
</evidence>
<gene>
    <name evidence="16" type="ORF">IAB31_00045</name>
</gene>
<dbReference type="InterPro" id="IPR050640">
    <property type="entry name" value="Bact_2-comp_sensor_kinase"/>
</dbReference>
<evidence type="ECO:0000256" key="4">
    <source>
        <dbReference type="ARBA" id="ARBA00022679"/>
    </source>
</evidence>
<evidence type="ECO:0000256" key="5">
    <source>
        <dbReference type="ARBA" id="ARBA00022692"/>
    </source>
</evidence>
<sequence length="509" mass="58183">MLQTTDWGSVLWLDENKEIVSIEGISVGIVSLLPGCAQARHIHYDEQVIYVIQGQAVSVLDGEESSLKAGDLCHWKPNVMHEVHNIGNVPFQHLLISNPNVEEEQFKFSSEDESGEDRKVPPDMIYIAVEAIRTQFLESLQYGYIIFDAAGNTVLQSRHYPEYCEELCRPDENVGSCPCMRQISGEIRKLENVFECPWGMKVFHYPMFFRGTFLGCIQSGYIRHSKGQRKKETVYDVPDSVIAGIRALLRRIVKAVRNFCEFEQFRRELFEKELRISSYEESQKILMQNLREAKYVMTDLKIKNHFLFNTLNSMASMALEGGMVPLYESIVDLSKMFRYSLKNQNSMVSLEKELGYVEAYLRLQGLRYGDKLKVVYEIQDGVKGALVPFNFLQPIVENAFIHGFQAEDEKRLRIRAERRRNQLRIQVINSGKALTPQACYAINQGILSNTSHGLSMIYQKLVSLYQADFSLRASSKETEGTCFGLEIPWKLEEELTAGETPEAAGRTAV</sequence>
<dbReference type="SUPFAM" id="SSF55874">
    <property type="entry name" value="ATPase domain of HSP90 chaperone/DNA topoisomerase II/histidine kinase"/>
    <property type="match status" value="1"/>
</dbReference>
<evidence type="ECO:0000256" key="7">
    <source>
        <dbReference type="ARBA" id="ARBA00022777"/>
    </source>
</evidence>
<feature type="domain" description="Signal transduction histidine kinase internal region" evidence="13">
    <location>
        <begin position="299"/>
        <end position="372"/>
    </location>
</feature>
<comment type="subcellular location">
    <subcellularLocation>
        <location evidence="1">Cell membrane</location>
        <topology evidence="1">Multi-pass membrane protein</topology>
    </subcellularLocation>
</comment>
<keyword evidence="11" id="KW-0472">Membrane</keyword>
<dbReference type="GO" id="GO:0005524">
    <property type="term" value="F:ATP binding"/>
    <property type="evidence" value="ECO:0007669"/>
    <property type="project" value="UniProtKB-KW"/>
</dbReference>
<evidence type="ECO:0000256" key="2">
    <source>
        <dbReference type="ARBA" id="ARBA00022475"/>
    </source>
</evidence>
<organism evidence="16 17">
    <name type="scientific">Candidatus Choladousia intestinavium</name>
    <dbReference type="NCBI Taxonomy" id="2840727"/>
    <lineage>
        <taxon>Bacteria</taxon>
        <taxon>Bacillati</taxon>
        <taxon>Bacillota</taxon>
        <taxon>Clostridia</taxon>
        <taxon>Lachnospirales</taxon>
        <taxon>Lachnospiraceae</taxon>
        <taxon>Lachnospiraceae incertae sedis</taxon>
        <taxon>Candidatus Choladousia</taxon>
    </lineage>
</organism>
<comment type="caution">
    <text evidence="16">The sequence shown here is derived from an EMBL/GenBank/DDBJ whole genome shotgun (WGS) entry which is preliminary data.</text>
</comment>
<dbReference type="PANTHER" id="PTHR34220:SF11">
    <property type="entry name" value="SENSOR PROTEIN KINASE HPTS"/>
    <property type="match status" value="1"/>
</dbReference>
<dbReference type="InterPro" id="IPR014710">
    <property type="entry name" value="RmlC-like_jellyroll"/>
</dbReference>
<dbReference type="InterPro" id="IPR013096">
    <property type="entry name" value="Cupin_2"/>
</dbReference>
<dbReference type="PANTHER" id="PTHR34220">
    <property type="entry name" value="SENSOR HISTIDINE KINASE YPDA"/>
    <property type="match status" value="1"/>
</dbReference>
<dbReference type="InterPro" id="IPR036890">
    <property type="entry name" value="HATPase_C_sf"/>
</dbReference>
<dbReference type="Pfam" id="PF07883">
    <property type="entry name" value="Cupin_2"/>
    <property type="match status" value="1"/>
</dbReference>
<keyword evidence="7 16" id="KW-0418">Kinase</keyword>